<gene>
    <name evidence="1" type="ORF">NLG97_g1212</name>
</gene>
<name>A0ACC1R7Q8_9HYPO</name>
<reference evidence="1" key="1">
    <citation type="submission" date="2022-07" db="EMBL/GenBank/DDBJ databases">
        <title>Genome Sequence of Lecanicillium saksenae.</title>
        <authorList>
            <person name="Buettner E."/>
        </authorList>
    </citation>
    <scope>NUCLEOTIDE SEQUENCE</scope>
    <source>
        <strain evidence="1">VT-O1</strain>
    </source>
</reference>
<dbReference type="EMBL" id="JANAKD010000056">
    <property type="protein sequence ID" value="KAJ3498343.1"/>
    <property type="molecule type" value="Genomic_DNA"/>
</dbReference>
<evidence type="ECO:0000313" key="2">
    <source>
        <dbReference type="Proteomes" id="UP001148737"/>
    </source>
</evidence>
<organism evidence="1 2">
    <name type="scientific">Lecanicillium saksenae</name>
    <dbReference type="NCBI Taxonomy" id="468837"/>
    <lineage>
        <taxon>Eukaryota</taxon>
        <taxon>Fungi</taxon>
        <taxon>Dikarya</taxon>
        <taxon>Ascomycota</taxon>
        <taxon>Pezizomycotina</taxon>
        <taxon>Sordariomycetes</taxon>
        <taxon>Hypocreomycetidae</taxon>
        <taxon>Hypocreales</taxon>
        <taxon>Cordycipitaceae</taxon>
        <taxon>Lecanicillium</taxon>
    </lineage>
</organism>
<proteinExistence type="predicted"/>
<protein>
    <submittedName>
        <fullName evidence="1">Uncharacterized protein</fullName>
    </submittedName>
</protein>
<accession>A0ACC1R7Q8</accession>
<dbReference type="Proteomes" id="UP001148737">
    <property type="component" value="Unassembled WGS sequence"/>
</dbReference>
<sequence length="191" mass="20342">MSPAVVEPAVVETPVETPVEAVTVAEQPAVEEPVIESKGTSVEYLPLNNVEAIDLPASGATKLRKMIFETNELIVCPGVYDGLSARTAIETGFSAMYMTGAGTTASRLGQPDLAIAQLHEMRENAEMIANLDPFGPPLIADMDTGYGGMYSSHHSSPRNALTNMQVPSWPPVPSNNISVLVLPVPILRTRS</sequence>
<evidence type="ECO:0000313" key="1">
    <source>
        <dbReference type="EMBL" id="KAJ3498343.1"/>
    </source>
</evidence>
<keyword evidence="2" id="KW-1185">Reference proteome</keyword>
<comment type="caution">
    <text evidence="1">The sequence shown here is derived from an EMBL/GenBank/DDBJ whole genome shotgun (WGS) entry which is preliminary data.</text>
</comment>